<dbReference type="Pfam" id="PF00589">
    <property type="entry name" value="Phage_integrase"/>
    <property type="match status" value="1"/>
</dbReference>
<dbReference type="InterPro" id="IPR050090">
    <property type="entry name" value="Tyrosine_recombinase_XerCD"/>
</dbReference>
<keyword evidence="4" id="KW-1185">Reference proteome</keyword>
<feature type="domain" description="Tyr recombinase" evidence="2">
    <location>
        <begin position="1"/>
        <end position="68"/>
    </location>
</feature>
<dbReference type="Proteomes" id="UP000198785">
    <property type="component" value="Unassembled WGS sequence"/>
</dbReference>
<reference evidence="3 4" key="1">
    <citation type="submission" date="2016-10" db="EMBL/GenBank/DDBJ databases">
        <authorList>
            <person name="de Groot N.N."/>
        </authorList>
    </citation>
    <scope>NUCLEOTIDE SEQUENCE [LARGE SCALE GENOMIC DNA]</scope>
    <source>
        <strain evidence="3 4">DSM 22789</strain>
    </source>
</reference>
<protein>
    <submittedName>
        <fullName evidence="3">Phage integrase family protein</fullName>
    </submittedName>
</protein>
<dbReference type="InterPro" id="IPR011010">
    <property type="entry name" value="DNA_brk_join_enz"/>
</dbReference>
<organism evidence="3 4">
    <name type="scientific">Sphingobacterium wenxiniae</name>
    <dbReference type="NCBI Taxonomy" id="683125"/>
    <lineage>
        <taxon>Bacteria</taxon>
        <taxon>Pseudomonadati</taxon>
        <taxon>Bacteroidota</taxon>
        <taxon>Sphingobacteriia</taxon>
        <taxon>Sphingobacteriales</taxon>
        <taxon>Sphingobacteriaceae</taxon>
        <taxon>Sphingobacterium</taxon>
    </lineage>
</organism>
<dbReference type="EMBL" id="FOZZ01000002">
    <property type="protein sequence ID" value="SFS48972.1"/>
    <property type="molecule type" value="Genomic_DNA"/>
</dbReference>
<gene>
    <name evidence="3" type="ORF">SAMN05660206_102203</name>
</gene>
<proteinExistence type="predicted"/>
<dbReference type="InterPro" id="IPR002104">
    <property type="entry name" value="Integrase_catalytic"/>
</dbReference>
<dbReference type="SUPFAM" id="SSF56349">
    <property type="entry name" value="DNA breaking-rejoining enzymes"/>
    <property type="match status" value="1"/>
</dbReference>
<dbReference type="STRING" id="683125.SAMN05660206_102203"/>
<accession>A0A1I6Q981</accession>
<evidence type="ECO:0000259" key="2">
    <source>
        <dbReference type="PROSITE" id="PS51898"/>
    </source>
</evidence>
<evidence type="ECO:0000313" key="3">
    <source>
        <dbReference type="EMBL" id="SFS48972.1"/>
    </source>
</evidence>
<dbReference type="PANTHER" id="PTHR30349">
    <property type="entry name" value="PHAGE INTEGRASE-RELATED"/>
    <property type="match status" value="1"/>
</dbReference>
<dbReference type="Gene3D" id="1.10.443.10">
    <property type="entry name" value="Intergrase catalytic core"/>
    <property type="match status" value="1"/>
</dbReference>
<sequence>MNSERILRAFEKVNTCGTVHTLRHSYATHLIQSGIDVRTVQELLGHESIKTTMIYTHITYVDKKGRQSTRFFVILKGSPILTFY</sequence>
<dbReference type="InterPro" id="IPR013762">
    <property type="entry name" value="Integrase-like_cat_sf"/>
</dbReference>
<dbReference type="AlphaFoldDB" id="A0A1I6Q981"/>
<dbReference type="GO" id="GO:0003677">
    <property type="term" value="F:DNA binding"/>
    <property type="evidence" value="ECO:0007669"/>
    <property type="project" value="InterPro"/>
</dbReference>
<evidence type="ECO:0000256" key="1">
    <source>
        <dbReference type="ARBA" id="ARBA00023172"/>
    </source>
</evidence>
<dbReference type="PROSITE" id="PS51898">
    <property type="entry name" value="TYR_RECOMBINASE"/>
    <property type="match status" value="1"/>
</dbReference>
<keyword evidence="1" id="KW-0233">DNA recombination</keyword>
<dbReference type="GO" id="GO:0015074">
    <property type="term" value="P:DNA integration"/>
    <property type="evidence" value="ECO:0007669"/>
    <property type="project" value="InterPro"/>
</dbReference>
<evidence type="ECO:0000313" key="4">
    <source>
        <dbReference type="Proteomes" id="UP000198785"/>
    </source>
</evidence>
<dbReference type="GO" id="GO:0006310">
    <property type="term" value="P:DNA recombination"/>
    <property type="evidence" value="ECO:0007669"/>
    <property type="project" value="UniProtKB-KW"/>
</dbReference>
<name>A0A1I6Q981_9SPHI</name>
<dbReference type="PANTHER" id="PTHR30349:SF64">
    <property type="entry name" value="PROPHAGE INTEGRASE INTD-RELATED"/>
    <property type="match status" value="1"/>
</dbReference>